<evidence type="ECO:0000256" key="3">
    <source>
        <dbReference type="ARBA" id="ARBA00022606"/>
    </source>
</evidence>
<keyword evidence="7 10" id="KW-0472">Membrane</keyword>
<evidence type="ECO:0000256" key="10">
    <source>
        <dbReference type="RuleBase" id="RU351113"/>
    </source>
</evidence>
<keyword evidence="3 10" id="KW-0716">Sensory transduction</keyword>
<dbReference type="InterPro" id="IPR004117">
    <property type="entry name" value="7tm6_olfct_rcpt"/>
</dbReference>
<evidence type="ECO:0000256" key="2">
    <source>
        <dbReference type="ARBA" id="ARBA00022475"/>
    </source>
</evidence>
<reference evidence="11" key="1">
    <citation type="submission" date="2016-01" db="EMBL/GenBank/DDBJ databases">
        <title>Candidate chemosensory genes identified in Adelphocoris lineolatus (Goeze) (Hemiptera: Miridae) by antennal transcriptome analysis.</title>
        <authorList>
            <person name="Xiao Y."/>
        </authorList>
    </citation>
    <scope>NUCLEOTIDE SEQUENCE</scope>
</reference>
<comment type="caution">
    <text evidence="10">Lacks conserved residue(s) required for the propagation of feature annotation.</text>
</comment>
<dbReference type="GO" id="GO:0005549">
    <property type="term" value="F:odorant binding"/>
    <property type="evidence" value="ECO:0007669"/>
    <property type="project" value="InterPro"/>
</dbReference>
<dbReference type="EMBL" id="KU523652">
    <property type="protein sequence ID" value="APZ81474.1"/>
    <property type="molecule type" value="mRNA"/>
</dbReference>
<evidence type="ECO:0000256" key="8">
    <source>
        <dbReference type="ARBA" id="ARBA00023170"/>
    </source>
</evidence>
<dbReference type="GO" id="GO:0005886">
    <property type="term" value="C:plasma membrane"/>
    <property type="evidence" value="ECO:0007669"/>
    <property type="project" value="UniProtKB-SubCell"/>
</dbReference>
<dbReference type="GO" id="GO:0007165">
    <property type="term" value="P:signal transduction"/>
    <property type="evidence" value="ECO:0007669"/>
    <property type="project" value="UniProtKB-KW"/>
</dbReference>
<dbReference type="Pfam" id="PF02949">
    <property type="entry name" value="7tm_6"/>
    <property type="match status" value="1"/>
</dbReference>
<feature type="transmembrane region" description="Helical" evidence="10">
    <location>
        <begin position="290"/>
        <end position="314"/>
    </location>
</feature>
<feature type="transmembrane region" description="Helical" evidence="10">
    <location>
        <begin position="70"/>
        <end position="93"/>
    </location>
</feature>
<keyword evidence="6 10" id="KW-1133">Transmembrane helix</keyword>
<evidence type="ECO:0000256" key="1">
    <source>
        <dbReference type="ARBA" id="ARBA00004651"/>
    </source>
</evidence>
<keyword evidence="9 10" id="KW-0807">Transducer</keyword>
<evidence type="ECO:0000256" key="5">
    <source>
        <dbReference type="ARBA" id="ARBA00022725"/>
    </source>
</evidence>
<feature type="transmembrane region" description="Helical" evidence="10">
    <location>
        <begin position="171"/>
        <end position="190"/>
    </location>
</feature>
<sequence length="418" mass="48274">MMKNKRESSKPTQKGTMRLGEWFSFHFSPQKTSKKKPANTAYHDGVPDFANSVTCFTNVRYSLLYLDGSLVNYLKICIPIFFLATGTISFAMADIVHMNEKNTIWIVENGHWCIIYTAVLFWDAHMGWFSPIILEMNNSVKYGVYRYEKYEANNRMEFGKNNAWISKMNRVFGVIYIVAVIGTLVKSTILEEQYPFKHLFNGWFPFEINSFMRLNIVRIYELGCAWSAASGAQTFFMTTMAYTYHVEAHLRLLMQKVAKVLDSQHPEKQIQECLAHHRAILRLFNNLSAFFDPTVGFSTLTATFMVCTLLYLITNPDFDMNVIVTFSFLVAPELGLLVSVRIRGQKLTDLSSEVNKTIYDLNWLEQDIKLQKDLLMWLRLTSKPLELKAFGYRNVSHAGVKEVLQTSYTFFNMLKAST</sequence>
<keyword evidence="2" id="KW-1003">Cell membrane</keyword>
<protein>
    <recommendedName>
        <fullName evidence="10">Odorant receptor</fullName>
    </recommendedName>
</protein>
<evidence type="ECO:0000256" key="7">
    <source>
        <dbReference type="ARBA" id="ARBA00023136"/>
    </source>
</evidence>
<evidence type="ECO:0000256" key="4">
    <source>
        <dbReference type="ARBA" id="ARBA00022692"/>
    </source>
</evidence>
<comment type="similarity">
    <text evidence="10">Belongs to the insect chemoreceptor superfamily. Heteromeric odorant receptor channel (TC 1.A.69) family.</text>
</comment>
<organism evidence="11">
    <name type="scientific">Adelphocoris lineolatus</name>
    <name type="common">Alfalfa plant bug</name>
    <dbReference type="NCBI Taxonomy" id="236346"/>
    <lineage>
        <taxon>Eukaryota</taxon>
        <taxon>Metazoa</taxon>
        <taxon>Ecdysozoa</taxon>
        <taxon>Arthropoda</taxon>
        <taxon>Hexapoda</taxon>
        <taxon>Insecta</taxon>
        <taxon>Pterygota</taxon>
        <taxon>Neoptera</taxon>
        <taxon>Paraneoptera</taxon>
        <taxon>Hemiptera</taxon>
        <taxon>Heteroptera</taxon>
        <taxon>Panheteroptera</taxon>
        <taxon>Cimicomorpha</taxon>
        <taxon>Miridae</taxon>
        <taxon>Mirini</taxon>
        <taxon>Adelphocoris</taxon>
    </lineage>
</organism>
<keyword evidence="5 10" id="KW-0552">Olfaction</keyword>
<feature type="transmembrane region" description="Helical" evidence="10">
    <location>
        <begin position="320"/>
        <end position="340"/>
    </location>
</feature>
<dbReference type="PANTHER" id="PTHR21137:SF35">
    <property type="entry name" value="ODORANT RECEPTOR 19A-RELATED"/>
    <property type="match status" value="1"/>
</dbReference>
<dbReference type="PANTHER" id="PTHR21137">
    <property type="entry name" value="ODORANT RECEPTOR"/>
    <property type="match status" value="1"/>
</dbReference>
<dbReference type="AlphaFoldDB" id="A0A2I4PH50"/>
<name>A0A2I4PH50_ADELI</name>
<proteinExistence type="evidence at transcript level"/>
<evidence type="ECO:0000256" key="9">
    <source>
        <dbReference type="ARBA" id="ARBA00023224"/>
    </source>
</evidence>
<evidence type="ECO:0000256" key="6">
    <source>
        <dbReference type="ARBA" id="ARBA00022989"/>
    </source>
</evidence>
<keyword evidence="8 10" id="KW-0675">Receptor</keyword>
<accession>A0A2I4PH50</accession>
<dbReference type="GO" id="GO:0004984">
    <property type="term" value="F:olfactory receptor activity"/>
    <property type="evidence" value="ECO:0007669"/>
    <property type="project" value="InterPro"/>
</dbReference>
<evidence type="ECO:0000313" key="11">
    <source>
        <dbReference type="EMBL" id="APZ81474.1"/>
    </source>
</evidence>
<keyword evidence="4 10" id="KW-0812">Transmembrane</keyword>
<comment type="subcellular location">
    <subcellularLocation>
        <location evidence="1 10">Cell membrane</location>
        <topology evidence="1 10">Multi-pass membrane protein</topology>
    </subcellularLocation>
</comment>